<feature type="non-terminal residue" evidence="4">
    <location>
        <position position="1"/>
    </location>
</feature>
<accession>A0A5J9U269</accession>
<keyword evidence="1" id="KW-0862">Zinc</keyword>
<feature type="compositionally biased region" description="Basic and acidic residues" evidence="2">
    <location>
        <begin position="305"/>
        <end position="330"/>
    </location>
</feature>
<feature type="region of interest" description="Disordered" evidence="2">
    <location>
        <begin position="642"/>
        <end position="682"/>
    </location>
</feature>
<feature type="compositionally biased region" description="Polar residues" evidence="2">
    <location>
        <begin position="726"/>
        <end position="745"/>
    </location>
</feature>
<dbReference type="Gene3D" id="4.10.60.10">
    <property type="entry name" value="Zinc finger, CCHC-type"/>
    <property type="match status" value="1"/>
</dbReference>
<comment type="caution">
    <text evidence="4">The sequence shown here is derived from an EMBL/GenBank/DDBJ whole genome shotgun (WGS) entry which is preliminary data.</text>
</comment>
<dbReference type="GO" id="GO:0008270">
    <property type="term" value="F:zinc ion binding"/>
    <property type="evidence" value="ECO:0007669"/>
    <property type="project" value="UniProtKB-KW"/>
</dbReference>
<dbReference type="Proteomes" id="UP000324897">
    <property type="component" value="Chromosome 7"/>
</dbReference>
<feature type="compositionally biased region" description="Basic and acidic residues" evidence="2">
    <location>
        <begin position="353"/>
        <end position="383"/>
    </location>
</feature>
<feature type="compositionally biased region" description="Acidic residues" evidence="2">
    <location>
        <begin position="756"/>
        <end position="769"/>
    </location>
</feature>
<dbReference type="PANTHER" id="PTHR33170">
    <property type="entry name" value="DUF4283 DOMAIN-CONTAINING PROTEIN-RELATED"/>
    <property type="match status" value="1"/>
</dbReference>
<organism evidence="4 5">
    <name type="scientific">Eragrostis curvula</name>
    <name type="common">weeping love grass</name>
    <dbReference type="NCBI Taxonomy" id="38414"/>
    <lineage>
        <taxon>Eukaryota</taxon>
        <taxon>Viridiplantae</taxon>
        <taxon>Streptophyta</taxon>
        <taxon>Embryophyta</taxon>
        <taxon>Tracheophyta</taxon>
        <taxon>Spermatophyta</taxon>
        <taxon>Magnoliopsida</taxon>
        <taxon>Liliopsida</taxon>
        <taxon>Poales</taxon>
        <taxon>Poaceae</taxon>
        <taxon>PACMAD clade</taxon>
        <taxon>Chloridoideae</taxon>
        <taxon>Eragrostideae</taxon>
        <taxon>Eragrostidinae</taxon>
        <taxon>Eragrostis</taxon>
    </lineage>
</organism>
<dbReference type="PANTHER" id="PTHR33170:SF51">
    <property type="entry name" value="CCHC-TYPE DOMAIN-CONTAINING PROTEIN"/>
    <property type="match status" value="1"/>
</dbReference>
<feature type="region of interest" description="Disordered" evidence="2">
    <location>
        <begin position="289"/>
        <end position="383"/>
    </location>
</feature>
<dbReference type="InterPro" id="IPR001878">
    <property type="entry name" value="Znf_CCHC"/>
</dbReference>
<dbReference type="PROSITE" id="PS50158">
    <property type="entry name" value="ZF_CCHC"/>
    <property type="match status" value="1"/>
</dbReference>
<dbReference type="EMBL" id="RWGY01000029">
    <property type="protein sequence ID" value="TVU17716.1"/>
    <property type="molecule type" value="Genomic_DNA"/>
</dbReference>
<evidence type="ECO:0000256" key="1">
    <source>
        <dbReference type="PROSITE-ProRule" id="PRU00047"/>
    </source>
</evidence>
<keyword evidence="5" id="KW-1185">Reference proteome</keyword>
<gene>
    <name evidence="4" type="ORF">EJB05_33767</name>
</gene>
<keyword evidence="1" id="KW-0479">Metal-binding</keyword>
<evidence type="ECO:0000256" key="2">
    <source>
        <dbReference type="SAM" id="MobiDB-lite"/>
    </source>
</evidence>
<feature type="compositionally biased region" description="Acidic residues" evidence="2">
    <location>
        <begin position="666"/>
        <end position="676"/>
    </location>
</feature>
<dbReference type="GO" id="GO:0003676">
    <property type="term" value="F:nucleic acid binding"/>
    <property type="evidence" value="ECO:0007669"/>
    <property type="project" value="InterPro"/>
</dbReference>
<reference evidence="4 5" key="1">
    <citation type="journal article" date="2019" name="Sci. Rep.">
        <title>A high-quality genome of Eragrostis curvula grass provides insights into Poaceae evolution and supports new strategies to enhance forage quality.</title>
        <authorList>
            <person name="Carballo J."/>
            <person name="Santos B.A.C.M."/>
            <person name="Zappacosta D."/>
            <person name="Garbus I."/>
            <person name="Selva J.P."/>
            <person name="Gallo C.A."/>
            <person name="Diaz A."/>
            <person name="Albertini E."/>
            <person name="Caccamo M."/>
            <person name="Echenique V."/>
        </authorList>
    </citation>
    <scope>NUCLEOTIDE SEQUENCE [LARGE SCALE GENOMIC DNA]</scope>
    <source>
        <strain evidence="5">cv. Victoria</strain>
        <tissue evidence="4">Leaf</tissue>
    </source>
</reference>
<dbReference type="OrthoDB" id="696704at2759"/>
<evidence type="ECO:0000313" key="5">
    <source>
        <dbReference type="Proteomes" id="UP000324897"/>
    </source>
</evidence>
<evidence type="ECO:0000313" key="4">
    <source>
        <dbReference type="EMBL" id="TVU17716.1"/>
    </source>
</evidence>
<protein>
    <recommendedName>
        <fullName evidence="3">CCHC-type domain-containing protein</fullName>
    </recommendedName>
</protein>
<sequence>MREAILEERSRSRPNTISDTDAERVFVNELSQQFPKTPTANFWPANNRAKNNEIEQNRGQQKTNNRRLTLAPIDDIDIQMDSESNSQKNEYDEYTEEFYRSIRRHSTNPDRFRKEIPRPVTSIKKISITKDAYSKMKNIDWEEAQHRRSLAEEIKQTLFDSGKTNEEGNKSSKILEMTHNFSMNEQNEHESLTVQVTQGPSNSPVKKAQPNFAFGTCIEDVYNHSWSRKEERWVWVKKGEALVAAEAGLGFPARKSDIARFGHLAVRVVRPVKKLEDSRSFARVVSEAVKQPEAAEGKMSSHYQRYGDRGESKRWEGQRNSNREGDEFRRSSNNNQGGKKAKEDMRGTVVGGEYDRDDPYYDRDESYERQGTKRRPDDRDGHYGEIEQDLRNKLMRNKDAAPHEQWRQHAEPGAKPLVCFNCTREGHHQGQCTFPPMCFNCKTEGHKAMVCPMKKGLKLCGFGMPGNGFYGINFPEKNEEQKKEILGLMEILEGTATTEIVEKELAHLFSNKEKLKVKKLSEKDYLITFPDVDTRKQLTRFKNFGFVTATVSAQVKETERDSDSTSELEVIWVKAYNWHPRARTEDVVRAIAHLVGDPEEIDLDSLDRPGPIRVKMGVRDSKLINGETEVFFNKKGRKIRWVVETNKTPPPPAQPSKFDRHKDKYNEDEEEDADENDGGHNPAFLKLAKELNVDLKNDTRGSGKGQNTSRANDDESPNGDDIEMSASDSEQLTQRPKSPGLSQPDESSDDKVNIEDSQEEEMVDYDGPDPMEAKKEEMRRIDLAFDKRTAELAPFLNLSPSTELKEQMKEAFQEQEIETGSQVINEEPPTAQRKPTAVEQRDHMRGINEDPPVIQRKMPMVAQKASKRATNDAEMIMNKAIKMKEAKKHHLSLLALAKL</sequence>
<proteinExistence type="predicted"/>
<dbReference type="SUPFAM" id="SSF57756">
    <property type="entry name" value="Retrovirus zinc finger-like domains"/>
    <property type="match status" value="1"/>
</dbReference>
<dbReference type="AlphaFoldDB" id="A0A5J9U269"/>
<dbReference type="Gramene" id="TVU17716">
    <property type="protein sequence ID" value="TVU17716"/>
    <property type="gene ID" value="EJB05_33767"/>
</dbReference>
<feature type="compositionally biased region" description="Acidic residues" evidence="2">
    <location>
        <begin position="714"/>
        <end position="723"/>
    </location>
</feature>
<feature type="domain" description="CCHC-type" evidence="3">
    <location>
        <begin position="419"/>
        <end position="432"/>
    </location>
</feature>
<feature type="region of interest" description="Disordered" evidence="2">
    <location>
        <begin position="696"/>
        <end position="774"/>
    </location>
</feature>
<keyword evidence="1" id="KW-0863">Zinc-finger</keyword>
<dbReference type="SMART" id="SM00343">
    <property type="entry name" value="ZnF_C2HC"/>
    <property type="match status" value="2"/>
</dbReference>
<dbReference type="InterPro" id="IPR036875">
    <property type="entry name" value="Znf_CCHC_sf"/>
</dbReference>
<name>A0A5J9U269_9POAL</name>
<evidence type="ECO:0000259" key="3">
    <source>
        <dbReference type="PROSITE" id="PS50158"/>
    </source>
</evidence>